<dbReference type="Gene3D" id="3.40.50.1820">
    <property type="entry name" value="alpha/beta hydrolase"/>
    <property type="match status" value="2"/>
</dbReference>
<dbReference type="PANTHER" id="PTHR11802:SF113">
    <property type="entry name" value="SERINE CARBOXYPEPTIDASE CTSA-4.1"/>
    <property type="match status" value="1"/>
</dbReference>
<protein>
    <recommendedName>
        <fullName evidence="7">Carboxypeptidase</fullName>
        <ecNumber evidence="7">3.4.16.-</ecNumber>
    </recommendedName>
</protein>
<keyword evidence="3 7" id="KW-0645">Protease</keyword>
<evidence type="ECO:0000256" key="6">
    <source>
        <dbReference type="ARBA" id="ARBA00023180"/>
    </source>
</evidence>
<comment type="similarity">
    <text evidence="1 7">Belongs to the peptidase S10 family.</text>
</comment>
<dbReference type="InterPro" id="IPR029058">
    <property type="entry name" value="AB_hydrolase_fold"/>
</dbReference>
<proteinExistence type="inferred from homology"/>
<dbReference type="GO" id="GO:0006508">
    <property type="term" value="P:proteolysis"/>
    <property type="evidence" value="ECO:0007669"/>
    <property type="project" value="UniProtKB-KW"/>
</dbReference>
<name>A0A8H5CSI3_9AGAR</name>
<dbReference type="PROSITE" id="PS00131">
    <property type="entry name" value="CARBOXYPEPT_SER_SER"/>
    <property type="match status" value="1"/>
</dbReference>
<gene>
    <name evidence="8" type="ORF">D9758_011617</name>
</gene>
<dbReference type="PANTHER" id="PTHR11802">
    <property type="entry name" value="SERINE PROTEASE FAMILY S10 SERINE CARBOXYPEPTIDASE"/>
    <property type="match status" value="1"/>
</dbReference>
<evidence type="ECO:0000256" key="3">
    <source>
        <dbReference type="ARBA" id="ARBA00022670"/>
    </source>
</evidence>
<dbReference type="SUPFAM" id="SSF53474">
    <property type="entry name" value="alpha/beta-Hydrolases"/>
    <property type="match status" value="2"/>
</dbReference>
<reference evidence="8 9" key="1">
    <citation type="journal article" date="2020" name="ISME J.">
        <title>Uncovering the hidden diversity of litter-decomposition mechanisms in mushroom-forming fungi.</title>
        <authorList>
            <person name="Floudas D."/>
            <person name="Bentzer J."/>
            <person name="Ahren D."/>
            <person name="Johansson T."/>
            <person name="Persson P."/>
            <person name="Tunlid A."/>
        </authorList>
    </citation>
    <scope>NUCLEOTIDE SEQUENCE [LARGE SCALE GENOMIC DNA]</scope>
    <source>
        <strain evidence="8 9">CBS 291.85</strain>
    </source>
</reference>
<evidence type="ECO:0000256" key="7">
    <source>
        <dbReference type="RuleBase" id="RU361156"/>
    </source>
</evidence>
<keyword evidence="4 7" id="KW-0732">Signal</keyword>
<evidence type="ECO:0000256" key="5">
    <source>
        <dbReference type="ARBA" id="ARBA00022801"/>
    </source>
</evidence>
<dbReference type="AlphaFoldDB" id="A0A8H5CSI3"/>
<feature type="signal peptide" evidence="7">
    <location>
        <begin position="1"/>
        <end position="26"/>
    </location>
</feature>
<evidence type="ECO:0000313" key="8">
    <source>
        <dbReference type="EMBL" id="KAF5347055.1"/>
    </source>
</evidence>
<keyword evidence="2 7" id="KW-0121">Carboxypeptidase</keyword>
<dbReference type="PROSITE" id="PS00560">
    <property type="entry name" value="CARBOXYPEPT_SER_HIS"/>
    <property type="match status" value="2"/>
</dbReference>
<evidence type="ECO:0000313" key="9">
    <source>
        <dbReference type="Proteomes" id="UP000559256"/>
    </source>
</evidence>
<dbReference type="Gene3D" id="1.10.287.410">
    <property type="match status" value="2"/>
</dbReference>
<dbReference type="GO" id="GO:0000324">
    <property type="term" value="C:fungal-type vacuole"/>
    <property type="evidence" value="ECO:0007669"/>
    <property type="project" value="TreeGrafter"/>
</dbReference>
<evidence type="ECO:0000256" key="1">
    <source>
        <dbReference type="ARBA" id="ARBA00009431"/>
    </source>
</evidence>
<comment type="caution">
    <text evidence="8">The sequence shown here is derived from an EMBL/GenBank/DDBJ whole genome shotgun (WGS) entry which is preliminary data.</text>
</comment>
<sequence>MYANGALVMHTRLLTLFSTLFGTAWGWNSSSNSMLLHDPIQSSYTTTSNHWHSNVFKPLEDLKLLSDSQFTSLSHPAFPSYGVRVKKSKFCDGGVNTYTGYIDIEARHIFFYFFESRRDPEKDDTIFWTAGGPGGSSALAVFLGLGPCRITGDTETEYHHESWNEVANVFFVDQPIGTGFSYADRGESVSTTEEAAQDIAAFIAIFFENFIKFQGRPLHLAGASYAGRYLPLFASAVYDKNAYLKNVGITPINLKSIMINNGFTDYFTMITSYYDMTCTSAGVPLLDSSTCVRMKQVIPRCQSSLTRFCRDRFDMIDCSAASAFCGSELQEPFILTGWNQYDITKKCDGELAENLCNPITKNLTTYLNLPSTLSILGIDPDTPVYGNFKLLSFSVNKAFEQVLDYVHPTQIYVEQLLTRGIKVLIMVGSNDWACNWIGNFRWVSALEWYSSDGSGHQKGVGELREWGGSLAKDGYDSDGDQWRKMGMTATEGNLTFVTVDGAGHMVPADKPKESLFPSFVMEASTLTQDTSMLGLGISFSISLRAEEIRTMMIQSFGPLEGREDPLLWDFSRSLDHAESLAITRPSIIPNHGTKLQTFFFVDQPIGVGFSYADYGESVSTTEEAAQDIAAFIAIFFEHFTKFRGRALHMAGESYGGRYIPLFASAVYDQNAHLKDMGLTPINLKSAMIGNGLTDFFTMTTSYYDMACTVAGQPVLDISTCVRMKEVVPRCQSSLKRSCVDQFDKINCYAANTFCNAELFEPFLRSGRNLYDITKMCDGELTDTLCYPITKNITNYLNIPSVQTSLGIDPSSPAYGNYTVVSMEVGMAFDRALDHAHPTQHYVEQLLHRGIKVLIYVGTNDFVCNWIGNLAWVSAMEWYSPDHSGRREKVGPLKPWGGASVSTMERWGMIAQGGGLTFATIDGAGHMVPYDKPKESLELVKRWLEATTEL</sequence>
<dbReference type="Proteomes" id="UP000559256">
    <property type="component" value="Unassembled WGS sequence"/>
</dbReference>
<evidence type="ECO:0000256" key="2">
    <source>
        <dbReference type="ARBA" id="ARBA00022645"/>
    </source>
</evidence>
<dbReference type="OrthoDB" id="443318at2759"/>
<dbReference type="Pfam" id="PF00450">
    <property type="entry name" value="Peptidase_S10"/>
    <property type="match status" value="2"/>
</dbReference>
<dbReference type="InterPro" id="IPR018202">
    <property type="entry name" value="Ser_caboxypep_ser_AS"/>
</dbReference>
<dbReference type="EC" id="3.4.16.-" evidence="7"/>
<dbReference type="PRINTS" id="PR00724">
    <property type="entry name" value="CRBOXYPTASEC"/>
</dbReference>
<evidence type="ECO:0000256" key="4">
    <source>
        <dbReference type="ARBA" id="ARBA00022729"/>
    </source>
</evidence>
<organism evidence="8 9">
    <name type="scientific">Tetrapyrgos nigripes</name>
    <dbReference type="NCBI Taxonomy" id="182062"/>
    <lineage>
        <taxon>Eukaryota</taxon>
        <taxon>Fungi</taxon>
        <taxon>Dikarya</taxon>
        <taxon>Basidiomycota</taxon>
        <taxon>Agaricomycotina</taxon>
        <taxon>Agaricomycetes</taxon>
        <taxon>Agaricomycetidae</taxon>
        <taxon>Agaricales</taxon>
        <taxon>Marasmiineae</taxon>
        <taxon>Marasmiaceae</taxon>
        <taxon>Tetrapyrgos</taxon>
    </lineage>
</organism>
<dbReference type="InterPro" id="IPR001563">
    <property type="entry name" value="Peptidase_S10"/>
</dbReference>
<keyword evidence="9" id="KW-1185">Reference proteome</keyword>
<keyword evidence="5 7" id="KW-0378">Hydrolase</keyword>
<dbReference type="GO" id="GO:0004185">
    <property type="term" value="F:serine-type carboxypeptidase activity"/>
    <property type="evidence" value="ECO:0007669"/>
    <property type="project" value="UniProtKB-UniRule"/>
</dbReference>
<dbReference type="InterPro" id="IPR033124">
    <property type="entry name" value="Ser_caboxypep_his_AS"/>
</dbReference>
<feature type="chain" id="PRO_5034708370" description="Carboxypeptidase" evidence="7">
    <location>
        <begin position="27"/>
        <end position="949"/>
    </location>
</feature>
<keyword evidence="6" id="KW-0325">Glycoprotein</keyword>
<dbReference type="EMBL" id="JAACJM010000097">
    <property type="protein sequence ID" value="KAF5347055.1"/>
    <property type="molecule type" value="Genomic_DNA"/>
</dbReference>
<accession>A0A8H5CSI3</accession>